<dbReference type="CDD" id="cd00167">
    <property type="entry name" value="SANT"/>
    <property type="match status" value="2"/>
</dbReference>
<evidence type="ECO:0000313" key="9">
    <source>
        <dbReference type="EMBL" id="KAJ3707094.1"/>
    </source>
</evidence>
<name>A0AAD6EZP7_9POAL</name>
<feature type="domain" description="HTH myb-type" evidence="8">
    <location>
        <begin position="19"/>
        <end position="71"/>
    </location>
</feature>
<dbReference type="InterPro" id="IPR015495">
    <property type="entry name" value="Myb_TF_plants"/>
</dbReference>
<keyword evidence="4" id="KW-0238">DNA-binding</keyword>
<dbReference type="PROSITE" id="PS51294">
    <property type="entry name" value="HTH_MYB"/>
    <property type="match status" value="2"/>
</dbReference>
<evidence type="ECO:0000256" key="6">
    <source>
        <dbReference type="ARBA" id="ARBA00023242"/>
    </source>
</evidence>
<keyword evidence="5" id="KW-0804">Transcription</keyword>
<dbReference type="AlphaFoldDB" id="A0AAD6EZP7"/>
<dbReference type="InterPro" id="IPR017930">
    <property type="entry name" value="Myb_dom"/>
</dbReference>
<keyword evidence="10" id="KW-1185">Reference proteome</keyword>
<feature type="domain" description="Myb-like" evidence="7">
    <location>
        <begin position="72"/>
        <end position="122"/>
    </location>
</feature>
<evidence type="ECO:0000256" key="2">
    <source>
        <dbReference type="ARBA" id="ARBA00022737"/>
    </source>
</evidence>
<dbReference type="SUPFAM" id="SSF46689">
    <property type="entry name" value="Homeodomain-like"/>
    <property type="match status" value="1"/>
</dbReference>
<reference evidence="9 10" key="1">
    <citation type="journal article" date="2022" name="Cell">
        <title>Repeat-based holocentromeres influence genome architecture and karyotype evolution.</title>
        <authorList>
            <person name="Hofstatter P.G."/>
            <person name="Thangavel G."/>
            <person name="Lux T."/>
            <person name="Neumann P."/>
            <person name="Vondrak T."/>
            <person name="Novak P."/>
            <person name="Zhang M."/>
            <person name="Costa L."/>
            <person name="Castellani M."/>
            <person name="Scott A."/>
            <person name="Toegelov H."/>
            <person name="Fuchs J."/>
            <person name="Mata-Sucre Y."/>
            <person name="Dias Y."/>
            <person name="Vanzela A.L.L."/>
            <person name="Huettel B."/>
            <person name="Almeida C.C.S."/>
            <person name="Simkova H."/>
            <person name="Souza G."/>
            <person name="Pedrosa-Harand A."/>
            <person name="Macas J."/>
            <person name="Mayer K.F.X."/>
            <person name="Houben A."/>
            <person name="Marques A."/>
        </authorList>
    </citation>
    <scope>NUCLEOTIDE SEQUENCE [LARGE SCALE GENOMIC DNA]</scope>
    <source>
        <strain evidence="9">RhyTen1mFocal</strain>
    </source>
</reference>
<dbReference type="Proteomes" id="UP001210211">
    <property type="component" value="Unassembled WGS sequence"/>
</dbReference>
<comment type="caution">
    <text evidence="9">The sequence shown here is derived from an EMBL/GenBank/DDBJ whole genome shotgun (WGS) entry which is preliminary data.</text>
</comment>
<evidence type="ECO:0000256" key="3">
    <source>
        <dbReference type="ARBA" id="ARBA00023015"/>
    </source>
</evidence>
<dbReference type="PROSITE" id="PS50090">
    <property type="entry name" value="MYB_LIKE"/>
    <property type="match status" value="2"/>
</dbReference>
<evidence type="ECO:0000259" key="7">
    <source>
        <dbReference type="PROSITE" id="PS50090"/>
    </source>
</evidence>
<dbReference type="EMBL" id="JAMRDG010000001">
    <property type="protein sequence ID" value="KAJ3707094.1"/>
    <property type="molecule type" value="Genomic_DNA"/>
</dbReference>
<dbReference type="Pfam" id="PF00249">
    <property type="entry name" value="Myb_DNA-binding"/>
    <property type="match status" value="2"/>
</dbReference>
<keyword evidence="6" id="KW-0539">Nucleus</keyword>
<dbReference type="SMART" id="SM00717">
    <property type="entry name" value="SANT"/>
    <property type="match status" value="2"/>
</dbReference>
<dbReference type="GO" id="GO:0003677">
    <property type="term" value="F:DNA binding"/>
    <property type="evidence" value="ECO:0007669"/>
    <property type="project" value="UniProtKB-KW"/>
</dbReference>
<keyword evidence="3" id="KW-0805">Transcription regulation</keyword>
<dbReference type="InterPro" id="IPR001005">
    <property type="entry name" value="SANT/Myb"/>
</dbReference>
<evidence type="ECO:0000256" key="4">
    <source>
        <dbReference type="ARBA" id="ARBA00023125"/>
    </source>
</evidence>
<evidence type="ECO:0000259" key="8">
    <source>
        <dbReference type="PROSITE" id="PS51294"/>
    </source>
</evidence>
<proteinExistence type="predicted"/>
<dbReference type="GO" id="GO:0005634">
    <property type="term" value="C:nucleus"/>
    <property type="evidence" value="ECO:0007669"/>
    <property type="project" value="UniProtKB-SubCell"/>
</dbReference>
<gene>
    <name evidence="9" type="ORF">LUZ61_010799</name>
</gene>
<evidence type="ECO:0000256" key="5">
    <source>
        <dbReference type="ARBA" id="ARBA00023163"/>
    </source>
</evidence>
<feature type="domain" description="HTH myb-type" evidence="8">
    <location>
        <begin position="72"/>
        <end position="126"/>
    </location>
</feature>
<sequence length="261" mass="29912">MVNKVERGSSVSKKGNKYKAVVNRGAWTAEEDKRLMDYVRLHGDRKWRTLPFKAGLNRCGKSCRLRWLNYLRPGIKRGNISEDEEDLIIRLHNLLGNKWSLIAARLPGRTDNEIKNHWNTHLSKKTVTIDDLNTKLNQQIIESYRQSFTGNITGESTPSRMDQGITWEPHRNTIQPDSPTELSGFDLEFIQLFNFSSLPDTEQSNSQSSSADLGVEDYGFAYPIDNDTDRAWENSEACFDSQLSVLDQLIDCQDYSSIFLD</sequence>
<protein>
    <submittedName>
        <fullName evidence="9">Uncharacterized protein</fullName>
    </submittedName>
</protein>
<evidence type="ECO:0000313" key="10">
    <source>
        <dbReference type="Proteomes" id="UP001210211"/>
    </source>
</evidence>
<dbReference type="InterPro" id="IPR009057">
    <property type="entry name" value="Homeodomain-like_sf"/>
</dbReference>
<dbReference type="FunFam" id="1.10.10.60:FF:000001">
    <property type="entry name" value="MYB-related transcription factor"/>
    <property type="match status" value="1"/>
</dbReference>
<keyword evidence="2" id="KW-0677">Repeat</keyword>
<dbReference type="PANTHER" id="PTHR47999">
    <property type="entry name" value="TRANSCRIPTION FACTOR MYB8-RELATED-RELATED"/>
    <property type="match status" value="1"/>
</dbReference>
<dbReference type="PANTHER" id="PTHR47999:SF96">
    <property type="entry name" value="TRANSCRIPTION REPRESSOR MYB6-LIKE"/>
    <property type="match status" value="1"/>
</dbReference>
<feature type="domain" description="Myb-like" evidence="7">
    <location>
        <begin position="19"/>
        <end position="71"/>
    </location>
</feature>
<accession>A0AAD6EZP7</accession>
<dbReference type="Gene3D" id="1.10.10.60">
    <property type="entry name" value="Homeodomain-like"/>
    <property type="match status" value="2"/>
</dbReference>
<organism evidence="9 10">
    <name type="scientific">Rhynchospora tenuis</name>
    <dbReference type="NCBI Taxonomy" id="198213"/>
    <lineage>
        <taxon>Eukaryota</taxon>
        <taxon>Viridiplantae</taxon>
        <taxon>Streptophyta</taxon>
        <taxon>Embryophyta</taxon>
        <taxon>Tracheophyta</taxon>
        <taxon>Spermatophyta</taxon>
        <taxon>Magnoliopsida</taxon>
        <taxon>Liliopsida</taxon>
        <taxon>Poales</taxon>
        <taxon>Cyperaceae</taxon>
        <taxon>Cyperoideae</taxon>
        <taxon>Rhynchosporeae</taxon>
        <taxon>Rhynchospora</taxon>
    </lineage>
</organism>
<comment type="subcellular location">
    <subcellularLocation>
        <location evidence="1">Nucleus</location>
    </subcellularLocation>
</comment>
<evidence type="ECO:0000256" key="1">
    <source>
        <dbReference type="ARBA" id="ARBA00004123"/>
    </source>
</evidence>